<proteinExistence type="predicted"/>
<evidence type="ECO:0000313" key="1">
    <source>
        <dbReference type="EMBL" id="EEG55255.1"/>
    </source>
</evidence>
<protein>
    <submittedName>
        <fullName evidence="1">Uncharacterized protein</fullName>
    </submittedName>
</protein>
<reference evidence="1 2" key="2">
    <citation type="submission" date="2009-02" db="EMBL/GenBank/DDBJ databases">
        <title>Draft genome sequence of Clostridium asparagiforme (DSM 15981).</title>
        <authorList>
            <person name="Sudarsanam P."/>
            <person name="Ley R."/>
            <person name="Guruge J."/>
            <person name="Turnbaugh P.J."/>
            <person name="Mahowald M."/>
            <person name="Liep D."/>
            <person name="Gordon J."/>
        </authorList>
    </citation>
    <scope>NUCLEOTIDE SEQUENCE [LARGE SCALE GENOMIC DNA]</scope>
    <source>
        <strain evidence="1 2">DSM 15981</strain>
    </source>
</reference>
<reference evidence="1 2" key="1">
    <citation type="submission" date="2009-01" db="EMBL/GenBank/DDBJ databases">
        <authorList>
            <person name="Fulton L."/>
            <person name="Clifton S."/>
            <person name="Fulton B."/>
            <person name="Xu J."/>
            <person name="Minx P."/>
            <person name="Pepin K.H."/>
            <person name="Johnson M."/>
            <person name="Bhonagiri V."/>
            <person name="Nash W.E."/>
            <person name="Mardis E.R."/>
            <person name="Wilson R.K."/>
        </authorList>
    </citation>
    <scope>NUCLEOTIDE SEQUENCE [LARGE SCALE GENOMIC DNA]</scope>
    <source>
        <strain evidence="1 2">DSM 15981</strain>
    </source>
</reference>
<keyword evidence="2" id="KW-1185">Reference proteome</keyword>
<sequence length="54" mass="6125">MYNAFDIESLIFCWFRPPKAGHVSISIPSNLPADNEKLFYDCLNHGAKVPPRGF</sequence>
<accession>C0D087</accession>
<dbReference type="AlphaFoldDB" id="C0D087"/>
<dbReference type="Proteomes" id="UP000004756">
    <property type="component" value="Unassembled WGS sequence"/>
</dbReference>
<name>C0D087_9FIRM</name>
<dbReference type="HOGENOM" id="CLU_3041839_0_0_9"/>
<evidence type="ECO:0000313" key="2">
    <source>
        <dbReference type="Proteomes" id="UP000004756"/>
    </source>
</evidence>
<gene>
    <name evidence="1" type="ORF">CLOSTASPAR_02668</name>
</gene>
<organism evidence="1 2">
    <name type="scientific">[Clostridium] asparagiforme DSM 15981</name>
    <dbReference type="NCBI Taxonomy" id="518636"/>
    <lineage>
        <taxon>Bacteria</taxon>
        <taxon>Bacillati</taxon>
        <taxon>Bacillota</taxon>
        <taxon>Clostridia</taxon>
        <taxon>Lachnospirales</taxon>
        <taxon>Lachnospiraceae</taxon>
        <taxon>Enterocloster</taxon>
    </lineage>
</organism>
<comment type="caution">
    <text evidence="1">The sequence shown here is derived from an EMBL/GenBank/DDBJ whole genome shotgun (WGS) entry which is preliminary data.</text>
</comment>
<dbReference type="EMBL" id="ACCJ01000159">
    <property type="protein sequence ID" value="EEG55255.1"/>
    <property type="molecule type" value="Genomic_DNA"/>
</dbReference>